<keyword evidence="4" id="KW-0378">Hydrolase</keyword>
<dbReference type="SUPFAM" id="SSF51261">
    <property type="entry name" value="Duplicated hybrid motif"/>
    <property type="match status" value="1"/>
</dbReference>
<protein>
    <submittedName>
        <fullName evidence="8">Peptidase, M23/M37 family</fullName>
    </submittedName>
</protein>
<evidence type="ECO:0000256" key="4">
    <source>
        <dbReference type="ARBA" id="ARBA00022801"/>
    </source>
</evidence>
<evidence type="ECO:0000256" key="3">
    <source>
        <dbReference type="ARBA" id="ARBA00022723"/>
    </source>
</evidence>
<evidence type="ECO:0000313" key="9">
    <source>
        <dbReference type="Proteomes" id="UP000031643"/>
    </source>
</evidence>
<keyword evidence="5" id="KW-0862">Zinc</keyword>
<proteinExistence type="predicted"/>
<accession>A0A0A8K9D2</accession>
<dbReference type="STRING" id="1384459.GL4_3264"/>
<dbReference type="PANTHER" id="PTHR21666">
    <property type="entry name" value="PEPTIDASE-RELATED"/>
    <property type="match status" value="1"/>
</dbReference>
<dbReference type="Gene3D" id="3.10.450.350">
    <property type="match status" value="1"/>
</dbReference>
<dbReference type="RefSeq" id="WP_052464706.1">
    <property type="nucleotide sequence ID" value="NZ_AP014648.1"/>
</dbReference>
<dbReference type="InterPro" id="IPR016047">
    <property type="entry name" value="M23ase_b-sheet_dom"/>
</dbReference>
<comment type="cofactor">
    <cofactor evidence="1">
        <name>Zn(2+)</name>
        <dbReference type="ChEBI" id="CHEBI:29105"/>
    </cofactor>
</comment>
<keyword evidence="9" id="KW-1185">Reference proteome</keyword>
<sequence>MASTCLAGMVGVCLIGVAIYASMNMEDGSGMVNSIKRASLAALQPIRGARLAQDAQSVSGQKEDLIQMTAAGFVNRQVIHDTVVEDQGDREFITIKPYLRIIAGLGTEKAEDTSHLPPFNPFKLYSDATPIGGGSDAADPSLSLQVNVVDVPGGLLPATDDIELDPEQVTSIVARAAENFAYAEAPLAYGEEQGEAKLQLASYRPGEVERPRYTPNTTVIHKLTDEDEAFRETQVANAETKLVTVGKNDTLMEVLLSVGCSKELANELVDSLDAVFGPEDLKPGQKIDFRLVESEADSEVKEPVRVSIFASSGDHIVTTSRNRDGDYLASTVVPLDEVVVTASNRASLYESFYETALRQKLPGDVIMKLLRVHSYDVDFKQKVRPGDTFEVFFDGDGAGEKAGELLFTSMTVGGETRKFYRFRTPDNTIDFYDENGSSAKKFLMRNPVKGGRFTSGFGNRRHPLLRRIRMHTGVDWAAPTGTPILAAGDGTIEMAERHGGYGNYIRIRHANGFATAYGHMTRFATGSKPGARVKQGQIIGYVGSTGRSTGPHLHYEVLVNNKFVNPMTIAVPRGLELEGRNLAAFQKERRRIDALMELDPVTNRIAQADIQ</sequence>
<feature type="domain" description="M23ase beta-sheet core" evidence="7">
    <location>
        <begin position="469"/>
        <end position="566"/>
    </location>
</feature>
<name>A0A0A8K9D2_9HYPH</name>
<reference evidence="8 9" key="1">
    <citation type="submission" date="2014-09" db="EMBL/GenBank/DDBJ databases">
        <title>Genome sequencing of Methyloceanibacter caenitepidi Gela4.</title>
        <authorList>
            <person name="Takeuchi M."/>
            <person name="Susumu S."/>
            <person name="Kamagata Y."/>
            <person name="Oshima K."/>
            <person name="Hattori M."/>
            <person name="Iwasaki W."/>
        </authorList>
    </citation>
    <scope>NUCLEOTIDE SEQUENCE [LARGE SCALE GENOMIC DNA]</scope>
    <source>
        <strain evidence="8 9">Gela4</strain>
    </source>
</reference>
<keyword evidence="2" id="KW-0645">Protease</keyword>
<dbReference type="PANTHER" id="PTHR21666:SF288">
    <property type="entry name" value="CELL DIVISION PROTEIN YTFB"/>
    <property type="match status" value="1"/>
</dbReference>
<dbReference type="AlphaFoldDB" id="A0A0A8K9D2"/>
<evidence type="ECO:0000256" key="1">
    <source>
        <dbReference type="ARBA" id="ARBA00001947"/>
    </source>
</evidence>
<dbReference type="InterPro" id="IPR011055">
    <property type="entry name" value="Dup_hybrid_motif"/>
</dbReference>
<dbReference type="EMBL" id="AP014648">
    <property type="protein sequence ID" value="BAQ18689.1"/>
    <property type="molecule type" value="Genomic_DNA"/>
</dbReference>
<evidence type="ECO:0000256" key="6">
    <source>
        <dbReference type="ARBA" id="ARBA00023049"/>
    </source>
</evidence>
<evidence type="ECO:0000256" key="2">
    <source>
        <dbReference type="ARBA" id="ARBA00022670"/>
    </source>
</evidence>
<dbReference type="Pfam" id="PF01551">
    <property type="entry name" value="Peptidase_M23"/>
    <property type="match status" value="1"/>
</dbReference>
<keyword evidence="6" id="KW-0482">Metalloprotease</keyword>
<dbReference type="GO" id="GO:0046872">
    <property type="term" value="F:metal ion binding"/>
    <property type="evidence" value="ECO:0007669"/>
    <property type="project" value="UniProtKB-KW"/>
</dbReference>
<dbReference type="GO" id="GO:0006508">
    <property type="term" value="P:proteolysis"/>
    <property type="evidence" value="ECO:0007669"/>
    <property type="project" value="UniProtKB-KW"/>
</dbReference>
<evidence type="ECO:0000259" key="7">
    <source>
        <dbReference type="Pfam" id="PF01551"/>
    </source>
</evidence>
<dbReference type="InterPro" id="IPR050570">
    <property type="entry name" value="Cell_wall_metabolism_enzyme"/>
</dbReference>
<keyword evidence="3" id="KW-0479">Metal-binding</keyword>
<evidence type="ECO:0000313" key="8">
    <source>
        <dbReference type="EMBL" id="BAQ18689.1"/>
    </source>
</evidence>
<dbReference type="Gene3D" id="2.70.70.10">
    <property type="entry name" value="Glucose Permease (Domain IIA)"/>
    <property type="match status" value="1"/>
</dbReference>
<dbReference type="Proteomes" id="UP000031643">
    <property type="component" value="Chromosome"/>
</dbReference>
<organism evidence="8 9">
    <name type="scientific">Methyloceanibacter caenitepidi</name>
    <dbReference type="NCBI Taxonomy" id="1384459"/>
    <lineage>
        <taxon>Bacteria</taxon>
        <taxon>Pseudomonadati</taxon>
        <taxon>Pseudomonadota</taxon>
        <taxon>Alphaproteobacteria</taxon>
        <taxon>Hyphomicrobiales</taxon>
        <taxon>Hyphomicrobiaceae</taxon>
        <taxon>Methyloceanibacter</taxon>
    </lineage>
</organism>
<dbReference type="HOGENOM" id="CLU_026846_2_0_5"/>
<dbReference type="CDD" id="cd12797">
    <property type="entry name" value="M23_peptidase"/>
    <property type="match status" value="1"/>
</dbReference>
<evidence type="ECO:0000256" key="5">
    <source>
        <dbReference type="ARBA" id="ARBA00022833"/>
    </source>
</evidence>
<gene>
    <name evidence="8" type="ORF">GL4_3264</name>
</gene>
<dbReference type="FunFam" id="2.70.70.10:FF:000006">
    <property type="entry name" value="M23 family peptidase"/>
    <property type="match status" value="1"/>
</dbReference>
<dbReference type="KEGG" id="mcg:GL4_3264"/>
<dbReference type="GO" id="GO:0004222">
    <property type="term" value="F:metalloendopeptidase activity"/>
    <property type="evidence" value="ECO:0007669"/>
    <property type="project" value="TreeGrafter"/>
</dbReference>